<dbReference type="Proteomes" id="UP001638806">
    <property type="component" value="Unassembled WGS sequence"/>
</dbReference>
<reference evidence="1" key="1">
    <citation type="submission" date="2024-12" db="EMBL/GenBank/DDBJ databases">
        <title>Comparative genomics and development of molecular markers within Purpureocillium lilacinum and among Purpureocillium species.</title>
        <authorList>
            <person name="Yeh Z.-Y."/>
            <person name="Ni N.-T."/>
            <person name="Lo P.-H."/>
            <person name="Mushyakhwo K."/>
            <person name="Lin C.-F."/>
            <person name="Nai Y.-S."/>
        </authorList>
    </citation>
    <scope>NUCLEOTIDE SEQUENCE</scope>
    <source>
        <strain evidence="1">NCHU-NPUST-175</strain>
    </source>
</reference>
<accession>A0ACC4DTN6</accession>
<gene>
    <name evidence="1" type="ORF">ACCO45_004748</name>
</gene>
<keyword evidence="2" id="KW-1185">Reference proteome</keyword>
<evidence type="ECO:0000313" key="1">
    <source>
        <dbReference type="EMBL" id="KAL3959631.1"/>
    </source>
</evidence>
<comment type="caution">
    <text evidence="1">The sequence shown here is derived from an EMBL/GenBank/DDBJ whole genome shotgun (WGS) entry which is preliminary data.</text>
</comment>
<name>A0ACC4DTN6_PURLI</name>
<organism evidence="1 2">
    <name type="scientific">Purpureocillium lilacinum</name>
    <name type="common">Paecilomyces lilacinus</name>
    <dbReference type="NCBI Taxonomy" id="33203"/>
    <lineage>
        <taxon>Eukaryota</taxon>
        <taxon>Fungi</taxon>
        <taxon>Dikarya</taxon>
        <taxon>Ascomycota</taxon>
        <taxon>Pezizomycotina</taxon>
        <taxon>Sordariomycetes</taxon>
        <taxon>Hypocreomycetidae</taxon>
        <taxon>Hypocreales</taxon>
        <taxon>Ophiocordycipitaceae</taxon>
        <taxon>Purpureocillium</taxon>
    </lineage>
</organism>
<sequence length="119" mass="12559">MLATEASLSVSGSDGDALEAGLYEYKMIDLTPWVMACQMLLFSLSGAVRAGVAPVFGTVKARVAHFTSNAPSGFTDGDGQEPSAVLERSMSASEPSSHFTLRCWHSTHDNTRCPFGNGG</sequence>
<protein>
    <submittedName>
        <fullName evidence="1">Uncharacterized protein</fullName>
    </submittedName>
</protein>
<evidence type="ECO:0000313" key="2">
    <source>
        <dbReference type="Proteomes" id="UP001638806"/>
    </source>
</evidence>
<dbReference type="EMBL" id="JBGNUJ010000004">
    <property type="protein sequence ID" value="KAL3959631.1"/>
    <property type="molecule type" value="Genomic_DNA"/>
</dbReference>
<proteinExistence type="predicted"/>